<dbReference type="Proteomes" id="UP000242381">
    <property type="component" value="Unassembled WGS sequence"/>
</dbReference>
<dbReference type="VEuPathDB" id="FungiDB:BCV72DRAFT_321890"/>
<name>A0A1X0RYM8_RHIZD</name>
<evidence type="ECO:0000313" key="2">
    <source>
        <dbReference type="Proteomes" id="UP000242381"/>
    </source>
</evidence>
<evidence type="ECO:0000313" key="1">
    <source>
        <dbReference type="EMBL" id="ORE17165.1"/>
    </source>
</evidence>
<protein>
    <submittedName>
        <fullName evidence="1">Uncharacterized protein</fullName>
    </submittedName>
</protein>
<proteinExistence type="predicted"/>
<dbReference type="AlphaFoldDB" id="A0A1X0RYM8"/>
<sequence length="276" mass="31858">MYSGVVRAIPDEIAHQHKRTITRDDYKIMDEVEKLKVDKDFLIPEKLKFSGTDNGLITMTETVSFSLSRFMFHLDLYSKMKSEQIDYGSGAQQLRLQLQRAKKANSHESVARFEKWYQQTVRHREQLRNLYYLPTRVRQNRTYELQMPRYIDKLCSNERRYVTGSDKSQHIMFVGDRGYCVGSTIKGHLKYGGQWKSRKNSLYTSLKVVNGTFQYVNPDCPSVLAGKATHARDSLSTMAIGLSGLATLLFKATFPQFDPKRSPSKTVEFEHLAATF</sequence>
<organism evidence="1 2">
    <name type="scientific">Rhizopus microsporus</name>
    <dbReference type="NCBI Taxonomy" id="58291"/>
    <lineage>
        <taxon>Eukaryota</taxon>
        <taxon>Fungi</taxon>
        <taxon>Fungi incertae sedis</taxon>
        <taxon>Mucoromycota</taxon>
        <taxon>Mucoromycotina</taxon>
        <taxon>Mucoromycetes</taxon>
        <taxon>Mucorales</taxon>
        <taxon>Mucorineae</taxon>
        <taxon>Rhizopodaceae</taxon>
        <taxon>Rhizopus</taxon>
    </lineage>
</organism>
<dbReference type="OMA" id="PCFDERS"/>
<gene>
    <name evidence="1" type="ORF">BCV71DRAFT_265019</name>
</gene>
<accession>A0A1X0RYM8</accession>
<reference evidence="1 2" key="1">
    <citation type="journal article" date="2016" name="Proc. Natl. Acad. Sci. U.S.A.">
        <title>Lipid metabolic changes in an early divergent fungus govern the establishment of a mutualistic symbiosis with endobacteria.</title>
        <authorList>
            <person name="Lastovetsky O.A."/>
            <person name="Gaspar M.L."/>
            <person name="Mondo S.J."/>
            <person name="LaButti K.M."/>
            <person name="Sandor L."/>
            <person name="Grigoriev I.V."/>
            <person name="Henry S.A."/>
            <person name="Pawlowska T.E."/>
        </authorList>
    </citation>
    <scope>NUCLEOTIDE SEQUENCE [LARGE SCALE GENOMIC DNA]</scope>
    <source>
        <strain evidence="1 2">ATCC 11559</strain>
    </source>
</reference>
<dbReference type="EMBL" id="KV921363">
    <property type="protein sequence ID" value="ORE17165.1"/>
    <property type="molecule type" value="Genomic_DNA"/>
</dbReference>